<dbReference type="STRING" id="477680.SAMN05421788_111169"/>
<feature type="transmembrane region" description="Helical" evidence="1">
    <location>
        <begin position="47"/>
        <end position="67"/>
    </location>
</feature>
<dbReference type="InterPro" id="IPR050640">
    <property type="entry name" value="Bact_2-comp_sensor_kinase"/>
</dbReference>
<evidence type="ECO:0000259" key="2">
    <source>
        <dbReference type="Pfam" id="PF06580"/>
    </source>
</evidence>
<keyword evidence="4" id="KW-1185">Reference proteome</keyword>
<protein>
    <submittedName>
        <fullName evidence="3">Histidine kinase</fullName>
    </submittedName>
</protein>
<feature type="transmembrane region" description="Helical" evidence="1">
    <location>
        <begin position="79"/>
        <end position="100"/>
    </location>
</feature>
<dbReference type="EMBL" id="FTOR01000011">
    <property type="protein sequence ID" value="SIT32570.1"/>
    <property type="molecule type" value="Genomic_DNA"/>
</dbReference>
<keyword evidence="3" id="KW-0418">Kinase</keyword>
<dbReference type="Pfam" id="PF06580">
    <property type="entry name" value="His_kinase"/>
    <property type="match status" value="1"/>
</dbReference>
<keyword evidence="1" id="KW-0812">Transmembrane</keyword>
<name>A0A173MAP8_9BACT</name>
<proteinExistence type="predicted"/>
<feature type="transmembrane region" description="Helical" evidence="1">
    <location>
        <begin position="120"/>
        <end position="140"/>
    </location>
</feature>
<dbReference type="GO" id="GO:0016020">
    <property type="term" value="C:membrane"/>
    <property type="evidence" value="ECO:0007669"/>
    <property type="project" value="InterPro"/>
</dbReference>
<evidence type="ECO:0000313" key="3">
    <source>
        <dbReference type="EMBL" id="SIT32570.1"/>
    </source>
</evidence>
<keyword evidence="3" id="KW-0808">Transferase</keyword>
<feature type="transmembrane region" description="Helical" evidence="1">
    <location>
        <begin position="16"/>
        <end position="35"/>
    </location>
</feature>
<dbReference type="RefSeq" id="WP_076382017.1">
    <property type="nucleotide sequence ID" value="NZ_AP017422.1"/>
</dbReference>
<feature type="domain" description="Signal transduction histidine kinase internal region" evidence="2">
    <location>
        <begin position="161"/>
        <end position="239"/>
    </location>
</feature>
<accession>A0A173MAP8</accession>
<keyword evidence="1" id="KW-0472">Membrane</keyword>
<gene>
    <name evidence="3" type="ORF">SAMN05421788_111169</name>
</gene>
<dbReference type="InterPro" id="IPR010559">
    <property type="entry name" value="Sig_transdc_His_kin_internal"/>
</dbReference>
<dbReference type="KEGG" id="fln:FLA_0625"/>
<dbReference type="Proteomes" id="UP000186917">
    <property type="component" value="Unassembled WGS sequence"/>
</dbReference>
<sequence length="349" mass="39796">MSYHQNTFVKNSKHLLVAYAVVLAVNLLTNGWNYIHGHGNWKTSLLFALGITTLGWLSFTWLLDALLEKWFDWKNHATRSFVLFILLSALYGAVLMLAYTRVVSMLFQIPVSTGEYIMDMSFSVLITVIITLITTVNYFLRQWKNGITEAAALKTAILESKFETLKNQVNPHFLFNAFNTLTSLIKEDSDKAVVLVHQLAKVFRYSLQTADKNTINAGQELQVTLSFLQVSQQRFVDKLFYTSHLPEEKQALQIVSHSLLMLVENAIKHNEISAARPLHIHIYAEAHYLCVANTLQIKRAIDSSNGIGLTNMQQRYRHLTDTPVCIEETPHQFIVKIPLLPHEPVTGRR</sequence>
<dbReference type="PANTHER" id="PTHR34220">
    <property type="entry name" value="SENSOR HISTIDINE KINASE YPDA"/>
    <property type="match status" value="1"/>
</dbReference>
<dbReference type="AlphaFoldDB" id="A0A173MAP8"/>
<dbReference type="GO" id="GO:0000155">
    <property type="term" value="F:phosphorelay sensor kinase activity"/>
    <property type="evidence" value="ECO:0007669"/>
    <property type="project" value="InterPro"/>
</dbReference>
<evidence type="ECO:0000256" key="1">
    <source>
        <dbReference type="SAM" id="Phobius"/>
    </source>
</evidence>
<evidence type="ECO:0000313" key="4">
    <source>
        <dbReference type="Proteomes" id="UP000186917"/>
    </source>
</evidence>
<organism evidence="3 4">
    <name type="scientific">Filimonas lacunae</name>
    <dbReference type="NCBI Taxonomy" id="477680"/>
    <lineage>
        <taxon>Bacteria</taxon>
        <taxon>Pseudomonadati</taxon>
        <taxon>Bacteroidota</taxon>
        <taxon>Chitinophagia</taxon>
        <taxon>Chitinophagales</taxon>
        <taxon>Chitinophagaceae</taxon>
        <taxon>Filimonas</taxon>
    </lineage>
</organism>
<keyword evidence="1" id="KW-1133">Transmembrane helix</keyword>
<dbReference type="OrthoDB" id="9809908at2"/>
<reference evidence="4" key="1">
    <citation type="submission" date="2017-01" db="EMBL/GenBank/DDBJ databases">
        <authorList>
            <person name="Varghese N."/>
            <person name="Submissions S."/>
        </authorList>
    </citation>
    <scope>NUCLEOTIDE SEQUENCE [LARGE SCALE GENOMIC DNA]</scope>
    <source>
        <strain evidence="4">DSM 21054</strain>
    </source>
</reference>
<dbReference type="PANTHER" id="PTHR34220:SF7">
    <property type="entry name" value="SENSOR HISTIDINE KINASE YPDA"/>
    <property type="match status" value="1"/>
</dbReference>